<protein>
    <submittedName>
        <fullName evidence="2">Uncharacterized protein</fullName>
    </submittedName>
</protein>
<evidence type="ECO:0000313" key="2">
    <source>
        <dbReference type="EMBL" id="PIA15744.1"/>
    </source>
</evidence>
<feature type="region of interest" description="Disordered" evidence="1">
    <location>
        <begin position="224"/>
        <end position="257"/>
    </location>
</feature>
<evidence type="ECO:0000313" key="3">
    <source>
        <dbReference type="Proteomes" id="UP000242474"/>
    </source>
</evidence>
<keyword evidence="3" id="KW-1185">Reference proteome</keyword>
<dbReference type="AlphaFoldDB" id="A0A2G5B9Q6"/>
<evidence type="ECO:0000256" key="1">
    <source>
        <dbReference type="SAM" id="MobiDB-lite"/>
    </source>
</evidence>
<sequence length="298" mass="34127">MTTALEQLSRTADDIHRQTIVSLVTRVLFFRSSSQINELMAYSSTAMKQRWEFLQPTISEKQQPEKILSQADKALQWKEDTKIGDFIRNAHYSLELTEQQKETLCFSNVRFSLSDATTVHALTPFAEFVDYTFVVDLIWENERWVYFDIYRVSGSFPQHILDDTMVADLSKTIAGAAEAFNCRRVADYVSSDNYDDYWNQFPKPDQKLSADVVQKQPSAAEDYWDMYDHPNSRDDEDPDSQADLSQHPDNILPESDTPRLISETVRHALAAAATAARAVKMGEADFLQLALTQYSQTH</sequence>
<proteinExistence type="predicted"/>
<reference evidence="2 3" key="1">
    <citation type="journal article" date="2015" name="Genome Biol. Evol.">
        <title>Phylogenomic analyses indicate that early fungi evolved digesting cell walls of algal ancestors of land plants.</title>
        <authorList>
            <person name="Chang Y."/>
            <person name="Wang S."/>
            <person name="Sekimoto S."/>
            <person name="Aerts A.L."/>
            <person name="Choi C."/>
            <person name="Clum A."/>
            <person name="LaButti K.M."/>
            <person name="Lindquist E.A."/>
            <person name="Yee Ngan C."/>
            <person name="Ohm R.A."/>
            <person name="Salamov A.A."/>
            <person name="Grigoriev I.V."/>
            <person name="Spatafora J.W."/>
            <person name="Berbee M.L."/>
        </authorList>
    </citation>
    <scope>NUCLEOTIDE SEQUENCE [LARGE SCALE GENOMIC DNA]</scope>
    <source>
        <strain evidence="2 3">NRRL 1564</strain>
    </source>
</reference>
<dbReference type="OrthoDB" id="5596480at2759"/>
<gene>
    <name evidence="2" type="ORF">COEREDRAFT_81695</name>
</gene>
<dbReference type="EMBL" id="KZ303504">
    <property type="protein sequence ID" value="PIA15744.1"/>
    <property type="molecule type" value="Genomic_DNA"/>
</dbReference>
<organism evidence="2 3">
    <name type="scientific">Coemansia reversa (strain ATCC 12441 / NRRL 1564)</name>
    <dbReference type="NCBI Taxonomy" id="763665"/>
    <lineage>
        <taxon>Eukaryota</taxon>
        <taxon>Fungi</taxon>
        <taxon>Fungi incertae sedis</taxon>
        <taxon>Zoopagomycota</taxon>
        <taxon>Kickxellomycotina</taxon>
        <taxon>Kickxellomycetes</taxon>
        <taxon>Kickxellales</taxon>
        <taxon>Kickxellaceae</taxon>
        <taxon>Coemansia</taxon>
    </lineage>
</organism>
<dbReference type="Proteomes" id="UP000242474">
    <property type="component" value="Unassembled WGS sequence"/>
</dbReference>
<name>A0A2G5B9Q6_COERN</name>
<accession>A0A2G5B9Q6</accession>